<sequence length="22" mass="2798">FRCKACQPGKIRWLWERETKVY</sequence>
<gene>
    <name evidence="1" type="ORF">VN97_g13248</name>
</gene>
<accession>A0AAI9T4R3</accession>
<protein>
    <submittedName>
        <fullName evidence="1">Uncharacterized protein</fullName>
    </submittedName>
</protein>
<reference evidence="1" key="1">
    <citation type="submission" date="2015-06" db="EMBL/GenBank/DDBJ databases">
        <authorList>
            <person name="Nguyen H."/>
        </authorList>
    </citation>
    <scope>NUCLEOTIDE SEQUENCE</scope>
    <source>
        <strain evidence="1">DAOM 180753</strain>
    </source>
</reference>
<comment type="caution">
    <text evidence="1">The sequence shown here is derived from an EMBL/GenBank/DDBJ whole genome shotgun (WGS) entry which is preliminary data.</text>
</comment>
<proteinExistence type="predicted"/>
<feature type="non-terminal residue" evidence="1">
    <location>
        <position position="1"/>
    </location>
</feature>
<dbReference type="AlphaFoldDB" id="A0AAI9T4R3"/>
<reference evidence="1" key="2">
    <citation type="journal article" date="2016" name="Fungal Biol.">
        <title>Ochratoxin A production by Penicillium thymicola.</title>
        <authorList>
            <person name="Nguyen H.D.T."/>
            <person name="McMullin D.R."/>
            <person name="Ponomareva E."/>
            <person name="Riley R."/>
            <person name="Pomraning K.R."/>
            <person name="Baker S.E."/>
            <person name="Seifert K.A."/>
        </authorList>
    </citation>
    <scope>NUCLEOTIDE SEQUENCE</scope>
    <source>
        <strain evidence="1">DAOM 180753</strain>
    </source>
</reference>
<dbReference type="Proteomes" id="UP001227192">
    <property type="component" value="Unassembled WGS sequence"/>
</dbReference>
<keyword evidence="2" id="KW-1185">Reference proteome</keyword>
<evidence type="ECO:0000313" key="2">
    <source>
        <dbReference type="Proteomes" id="UP001227192"/>
    </source>
</evidence>
<dbReference type="EMBL" id="LACB01001865">
    <property type="protein sequence ID" value="KAJ9474857.1"/>
    <property type="molecule type" value="Genomic_DNA"/>
</dbReference>
<evidence type="ECO:0000313" key="1">
    <source>
        <dbReference type="EMBL" id="KAJ9474857.1"/>
    </source>
</evidence>
<organism evidence="1 2">
    <name type="scientific">Penicillium thymicola</name>
    <dbReference type="NCBI Taxonomy" id="293382"/>
    <lineage>
        <taxon>Eukaryota</taxon>
        <taxon>Fungi</taxon>
        <taxon>Dikarya</taxon>
        <taxon>Ascomycota</taxon>
        <taxon>Pezizomycotina</taxon>
        <taxon>Eurotiomycetes</taxon>
        <taxon>Eurotiomycetidae</taxon>
        <taxon>Eurotiales</taxon>
        <taxon>Aspergillaceae</taxon>
        <taxon>Penicillium</taxon>
    </lineage>
</organism>
<name>A0AAI9T4R3_PENTH</name>